<feature type="transmembrane region" description="Helical" evidence="1">
    <location>
        <begin position="65"/>
        <end position="83"/>
    </location>
</feature>
<dbReference type="STRING" id="157838.AN964_04055"/>
<dbReference type="EMBL" id="LJJC01000004">
    <property type="protein sequence ID" value="KQL52773.1"/>
    <property type="molecule type" value="Genomic_DNA"/>
</dbReference>
<accession>A0A0Q3WVR9</accession>
<reference evidence="2 3" key="1">
    <citation type="submission" date="2015-09" db="EMBL/GenBank/DDBJ databases">
        <title>Genome sequencing project for genomic taxonomy and phylogenomics of Bacillus-like bacteria.</title>
        <authorList>
            <person name="Liu B."/>
            <person name="Wang J."/>
            <person name="Zhu Y."/>
            <person name="Liu G."/>
            <person name="Chen Q."/>
            <person name="Chen Z."/>
            <person name="Lan J."/>
            <person name="Che J."/>
            <person name="Ge C."/>
            <person name="Shi H."/>
            <person name="Pan Z."/>
            <person name="Liu X."/>
        </authorList>
    </citation>
    <scope>NUCLEOTIDE SEQUENCE [LARGE SCALE GENOMIC DNA]</scope>
    <source>
        <strain evidence="2 3">LMG 18435</strain>
    </source>
</reference>
<keyword evidence="1" id="KW-0812">Transmembrane</keyword>
<evidence type="ECO:0000313" key="2">
    <source>
        <dbReference type="EMBL" id="KQL52773.1"/>
    </source>
</evidence>
<feature type="transmembrane region" description="Helical" evidence="1">
    <location>
        <begin position="41"/>
        <end position="59"/>
    </location>
</feature>
<dbReference type="PATRIC" id="fig|157838.3.peg.900"/>
<feature type="transmembrane region" description="Helical" evidence="1">
    <location>
        <begin position="90"/>
        <end position="107"/>
    </location>
</feature>
<keyword evidence="1" id="KW-0472">Membrane</keyword>
<proteinExistence type="predicted"/>
<dbReference type="InterPro" id="IPR008407">
    <property type="entry name" value="Brnchd-chn_aa_trnsp_AzlD"/>
</dbReference>
<keyword evidence="3" id="KW-1185">Reference proteome</keyword>
<comment type="caution">
    <text evidence="2">The sequence shown here is derived from an EMBL/GenBank/DDBJ whole genome shotgun (WGS) entry which is preliminary data.</text>
</comment>
<organism evidence="2 3">
    <name type="scientific">Heyndrickxia shackletonii</name>
    <dbReference type="NCBI Taxonomy" id="157838"/>
    <lineage>
        <taxon>Bacteria</taxon>
        <taxon>Bacillati</taxon>
        <taxon>Bacillota</taxon>
        <taxon>Bacilli</taxon>
        <taxon>Bacillales</taxon>
        <taxon>Bacillaceae</taxon>
        <taxon>Heyndrickxia</taxon>
    </lineage>
</organism>
<dbReference type="Proteomes" id="UP000051888">
    <property type="component" value="Unassembled WGS sequence"/>
</dbReference>
<keyword evidence="1" id="KW-1133">Transmembrane helix</keyword>
<gene>
    <name evidence="2" type="ORF">AN964_04055</name>
</gene>
<protein>
    <submittedName>
        <fullName evidence="2">Branched-chain amino acid transporter AzlD</fullName>
    </submittedName>
</protein>
<evidence type="ECO:0000313" key="3">
    <source>
        <dbReference type="Proteomes" id="UP000051888"/>
    </source>
</evidence>
<name>A0A0Q3WVR9_9BACI</name>
<feature type="transmembrane region" description="Helical" evidence="1">
    <location>
        <begin position="6"/>
        <end position="29"/>
    </location>
</feature>
<evidence type="ECO:0000256" key="1">
    <source>
        <dbReference type="SAM" id="Phobius"/>
    </source>
</evidence>
<dbReference type="AlphaFoldDB" id="A0A0Q3WVR9"/>
<dbReference type="Pfam" id="PF05437">
    <property type="entry name" value="AzlD"/>
    <property type="match status" value="1"/>
</dbReference>
<dbReference type="OrthoDB" id="7870017at2"/>
<sequence>MSINLSILLIILGCAMVTFIPRIIPFIVIRNMKLPKIVVKWLSFIPICIFTALIVDSFISKDQSALISINWSVLAAIIPTLIIAIWTKSLSVTVIVGIICMATVRFLF</sequence>
<dbReference type="RefSeq" id="WP_055738478.1">
    <property type="nucleotide sequence ID" value="NZ_JAAIWL010000015.1"/>
</dbReference>